<evidence type="ECO:0000256" key="10">
    <source>
        <dbReference type="ARBA" id="ARBA00023242"/>
    </source>
</evidence>
<dbReference type="GO" id="GO:0000922">
    <property type="term" value="C:spindle pole"/>
    <property type="evidence" value="ECO:0007669"/>
    <property type="project" value="TreeGrafter"/>
</dbReference>
<dbReference type="Pfam" id="PF00307">
    <property type="entry name" value="CH"/>
    <property type="match status" value="1"/>
</dbReference>
<dbReference type="AlphaFoldDB" id="A0A672YTV7"/>
<reference evidence="13" key="2">
    <citation type="submission" date="2025-08" db="UniProtKB">
        <authorList>
            <consortium name="Ensembl"/>
        </authorList>
    </citation>
    <scope>IDENTIFICATION</scope>
</reference>
<dbReference type="InterPro" id="IPR011989">
    <property type="entry name" value="ARM-like"/>
</dbReference>
<sequence>MSYSTYTARRKLNRLRRSACQLFTSEAMVKAIQRLEIEVEAKRLLVRKDRHLWKDIGERQKVLNWLLSYNPLWLRIGLETIYGELISLESNSDALGLAMFILQRLLWNPDIAAEFRHAKVPHLYKDGHEEALSRFTLKKLLLLVCFLDKAKESRLIEHDPCLFCMDAEFKTSKDLLLAFSRDFLSGEGILPRHLGFLGLPVSHVQTPLDEFNFAVKNLAVDLKCGIRLVRVMELLIQDWSLSAKLRLPAISRLQKVHNVDIALQVLKSKGVDLKDDHGSVIDSRDIVDGHREKTLSLLWKIIFAFHVILDEDQLREEIGFLKKTLRTKRRLLSLRADRGFQASPAKAKAPYEHSSTKITLLMDWVRSVCDFYSLKVENFTVAFSDGRVLCHLIHHYHPSLLPEEAVSHSTTQTVECSPRGRLELNCSASDSDNSFDFSATAPDSPCVEFKELLENEKNNFRLVNSAVSFLGGVPAMINPADMSNTIPNEKVVMSYLSFLCTRLLDLRNETRAARVIQAAWRKYRLKKDLQLFQQKFRATTLARETRKDYAALRNAAIVIQANWRGRADRKQITKRNRCATLIQACYRRHIAQEDYRSKKAAAIVIQRRFRAYVAGKAIRKSRVRMFLCRKRYVLLQSAAVIIQSRYRALMICQKQQREKDLQIKHNAATAIQAQFKMYKMRMIFLATKCAAIIIQDAAVVLQAAYRGHRIRREVALRLSAIIIQRHYRAVVLQRQERVKFLKARHSAVVLQAVFRGLCVRKKVARMHRAAIVIQANFKRHKEQTAFRRQRWAACVLQQRFRAQRQKSVEMNHYRQQRRAVISLQAAYRGMKSRQNVKRMHQAASAIQRAYRAHCEHKQYLNLKSSVLTIQRKYRALWRGYRSRKLNDNPKVVKLRHRLQKVTAGAREEDKLCNKTSSALEYLLRYKHFSYILEALKNLETATRLSPECCERLVESGATNVIFTLIRCCNRSVPCMDVITYSIQILLNLSKYHKTIEAVYSVENSVETLLDLLQRYREKAGDKVAEKGGSIFTKACFLLALLLQDKHRALEVMKLPKVLDRIQSIYRLTARKHKMDAERTVVKQKMNASVNGSFYIQATPRKPRPAPKFAPEWVLRKDKLKDIVDPLRAIQMVAETLSIVL</sequence>
<keyword evidence="9" id="KW-0175">Coiled coil</keyword>
<dbReference type="InterPro" id="IPR051185">
    <property type="entry name" value="ASPM"/>
</dbReference>
<feature type="domain" description="Calponin-homology (CH)" evidence="12">
    <location>
        <begin position="355"/>
        <end position="504"/>
    </location>
</feature>
<dbReference type="Pfam" id="PF00612">
    <property type="entry name" value="IQ"/>
    <property type="match status" value="8"/>
</dbReference>
<feature type="domain" description="Calponin-homology (CH)" evidence="12">
    <location>
        <begin position="170"/>
        <end position="306"/>
    </location>
</feature>
<dbReference type="InterPro" id="IPR027417">
    <property type="entry name" value="P-loop_NTPase"/>
</dbReference>
<dbReference type="PANTHER" id="PTHR22706:SF1">
    <property type="entry name" value="ASSEMBLY FACTOR FOR SPINDLE MICROTUBULES"/>
    <property type="match status" value="1"/>
</dbReference>
<protein>
    <recommendedName>
        <fullName evidence="12">Calponin-homology (CH) domain-containing protein</fullName>
    </recommendedName>
</protein>
<dbReference type="SUPFAM" id="SSF48371">
    <property type="entry name" value="ARM repeat"/>
    <property type="match status" value="1"/>
</dbReference>
<evidence type="ECO:0000259" key="12">
    <source>
        <dbReference type="PROSITE" id="PS50021"/>
    </source>
</evidence>
<evidence type="ECO:0000256" key="11">
    <source>
        <dbReference type="ARBA" id="ARBA00023306"/>
    </source>
</evidence>
<evidence type="ECO:0000256" key="6">
    <source>
        <dbReference type="ARBA" id="ARBA00022737"/>
    </source>
</evidence>
<dbReference type="CDD" id="cd21223">
    <property type="entry name" value="CH_ASPM_rpt1"/>
    <property type="match status" value="1"/>
</dbReference>
<dbReference type="InParanoid" id="A0A672YTV7"/>
<proteinExistence type="predicted"/>
<dbReference type="SUPFAM" id="SSF52540">
    <property type="entry name" value="P-loop containing nucleoside triphosphate hydrolases"/>
    <property type="match status" value="2"/>
</dbReference>
<evidence type="ECO:0000256" key="7">
    <source>
        <dbReference type="ARBA" id="ARBA00022776"/>
    </source>
</evidence>
<keyword evidence="6" id="KW-0677">Repeat</keyword>
<evidence type="ECO:0000256" key="5">
    <source>
        <dbReference type="ARBA" id="ARBA00022618"/>
    </source>
</evidence>
<evidence type="ECO:0000256" key="1">
    <source>
        <dbReference type="ARBA" id="ARBA00004123"/>
    </source>
</evidence>
<keyword evidence="14" id="KW-1185">Reference proteome</keyword>
<dbReference type="CDD" id="cd21224">
    <property type="entry name" value="CH_ASPM_rpt2"/>
    <property type="match status" value="1"/>
</dbReference>
<dbReference type="GO" id="GO:0051295">
    <property type="term" value="P:establishment of meiotic spindle localization"/>
    <property type="evidence" value="ECO:0007669"/>
    <property type="project" value="TreeGrafter"/>
</dbReference>
<dbReference type="GO" id="GO:0051301">
    <property type="term" value="P:cell division"/>
    <property type="evidence" value="ECO:0007669"/>
    <property type="project" value="UniProtKB-KW"/>
</dbReference>
<dbReference type="GO" id="GO:0005737">
    <property type="term" value="C:cytoplasm"/>
    <property type="evidence" value="ECO:0007669"/>
    <property type="project" value="UniProtKB-SubCell"/>
</dbReference>
<dbReference type="FunFam" id="1.20.5.190:FF:000008">
    <property type="entry name" value="Abnormal spindle-like microcephaly-associated protein homolog"/>
    <property type="match status" value="3"/>
</dbReference>
<dbReference type="SUPFAM" id="SSF47576">
    <property type="entry name" value="Calponin-homology domain, CH-domain"/>
    <property type="match status" value="1"/>
</dbReference>
<keyword evidence="8" id="KW-0112">Calmodulin-binding</keyword>
<dbReference type="InterPro" id="IPR016024">
    <property type="entry name" value="ARM-type_fold"/>
</dbReference>
<dbReference type="SMART" id="SM00033">
    <property type="entry name" value="CH"/>
    <property type="match status" value="2"/>
</dbReference>
<evidence type="ECO:0000313" key="14">
    <source>
        <dbReference type="Proteomes" id="UP000472271"/>
    </source>
</evidence>
<dbReference type="InterPro" id="IPR000048">
    <property type="entry name" value="IQ_motif_EF-hand-BS"/>
</dbReference>
<dbReference type="PANTHER" id="PTHR22706">
    <property type="entry name" value="ASSEMBLY FACTOR FOR SPINDLE MICROTUBULES"/>
    <property type="match status" value="1"/>
</dbReference>
<dbReference type="Ensembl" id="ENSSORT00005008296.1">
    <property type="protein sequence ID" value="ENSSORP00005008013.1"/>
    <property type="gene ID" value="ENSSORG00005004486.1"/>
</dbReference>
<keyword evidence="11" id="KW-0131">Cell cycle</keyword>
<dbReference type="InterPro" id="IPR001715">
    <property type="entry name" value="CH_dom"/>
</dbReference>
<dbReference type="Gene3D" id="1.20.5.190">
    <property type="match status" value="7"/>
</dbReference>
<dbReference type="Gene3D" id="1.10.418.10">
    <property type="entry name" value="Calponin-like domain"/>
    <property type="match status" value="2"/>
</dbReference>
<evidence type="ECO:0000313" key="13">
    <source>
        <dbReference type="Ensembl" id="ENSSORP00005008013.1"/>
    </source>
</evidence>
<keyword evidence="4" id="KW-0597">Phosphoprotein</keyword>
<dbReference type="GO" id="GO:0005634">
    <property type="term" value="C:nucleus"/>
    <property type="evidence" value="ECO:0007669"/>
    <property type="project" value="UniProtKB-SubCell"/>
</dbReference>
<dbReference type="FunFam" id="1.10.418.10:FF:000051">
    <property type="entry name" value="Abnormal spindle-like microcephaly-associated protein homolog"/>
    <property type="match status" value="1"/>
</dbReference>
<reference evidence="13" key="3">
    <citation type="submission" date="2025-09" db="UniProtKB">
        <authorList>
            <consortium name="Ensembl"/>
        </authorList>
    </citation>
    <scope>IDENTIFICATION</scope>
</reference>
<dbReference type="Proteomes" id="UP000472271">
    <property type="component" value="Chromosome 4"/>
</dbReference>
<keyword evidence="5" id="KW-0132">Cell division</keyword>
<dbReference type="SMART" id="SM00015">
    <property type="entry name" value="IQ"/>
    <property type="match status" value="13"/>
</dbReference>
<evidence type="ECO:0000256" key="2">
    <source>
        <dbReference type="ARBA" id="ARBA00004496"/>
    </source>
</evidence>
<dbReference type="InterPro" id="IPR036872">
    <property type="entry name" value="CH_dom_sf"/>
</dbReference>
<comment type="subcellular location">
    <subcellularLocation>
        <location evidence="2">Cytoplasm</location>
    </subcellularLocation>
    <subcellularLocation>
        <location evidence="1">Nucleus</location>
    </subcellularLocation>
</comment>
<keyword evidence="10" id="KW-0539">Nucleus</keyword>
<reference evidence="13" key="1">
    <citation type="submission" date="2019-06" db="EMBL/GenBank/DDBJ databases">
        <authorList>
            <consortium name="Wellcome Sanger Institute Data Sharing"/>
        </authorList>
    </citation>
    <scope>NUCLEOTIDE SEQUENCE [LARGE SCALE GENOMIC DNA]</scope>
</reference>
<evidence type="ECO:0000256" key="8">
    <source>
        <dbReference type="ARBA" id="ARBA00022860"/>
    </source>
</evidence>
<dbReference type="CDD" id="cd23767">
    <property type="entry name" value="IQCD"/>
    <property type="match status" value="1"/>
</dbReference>
<dbReference type="Gene3D" id="1.25.10.10">
    <property type="entry name" value="Leucine-rich Repeat Variant"/>
    <property type="match status" value="1"/>
</dbReference>
<evidence type="ECO:0000256" key="9">
    <source>
        <dbReference type="ARBA" id="ARBA00023054"/>
    </source>
</evidence>
<name>A0A672YTV7_9TELE</name>
<keyword evidence="3" id="KW-0963">Cytoplasm</keyword>
<accession>A0A672YTV7</accession>
<dbReference type="PROSITE" id="PS50096">
    <property type="entry name" value="IQ"/>
    <property type="match status" value="7"/>
</dbReference>
<evidence type="ECO:0000256" key="3">
    <source>
        <dbReference type="ARBA" id="ARBA00022490"/>
    </source>
</evidence>
<keyword evidence="7" id="KW-0498">Mitosis</keyword>
<gene>
    <name evidence="13" type="primary">aspm</name>
</gene>
<dbReference type="GO" id="GO:0007051">
    <property type="term" value="P:spindle organization"/>
    <property type="evidence" value="ECO:0007669"/>
    <property type="project" value="TreeGrafter"/>
</dbReference>
<dbReference type="GO" id="GO:0000278">
    <property type="term" value="P:mitotic cell cycle"/>
    <property type="evidence" value="ECO:0007669"/>
    <property type="project" value="TreeGrafter"/>
</dbReference>
<organism evidence="13 14">
    <name type="scientific">Sphaeramia orbicularis</name>
    <name type="common">orbiculate cardinalfish</name>
    <dbReference type="NCBI Taxonomy" id="375764"/>
    <lineage>
        <taxon>Eukaryota</taxon>
        <taxon>Metazoa</taxon>
        <taxon>Chordata</taxon>
        <taxon>Craniata</taxon>
        <taxon>Vertebrata</taxon>
        <taxon>Euteleostomi</taxon>
        <taxon>Actinopterygii</taxon>
        <taxon>Neopterygii</taxon>
        <taxon>Teleostei</taxon>
        <taxon>Neoteleostei</taxon>
        <taxon>Acanthomorphata</taxon>
        <taxon>Gobiaria</taxon>
        <taxon>Kurtiformes</taxon>
        <taxon>Apogonoidei</taxon>
        <taxon>Apogonidae</taxon>
        <taxon>Apogoninae</taxon>
        <taxon>Sphaeramia</taxon>
    </lineage>
</organism>
<dbReference type="GO" id="GO:0005516">
    <property type="term" value="F:calmodulin binding"/>
    <property type="evidence" value="ECO:0007669"/>
    <property type="project" value="UniProtKB-KW"/>
</dbReference>
<evidence type="ECO:0000256" key="4">
    <source>
        <dbReference type="ARBA" id="ARBA00022553"/>
    </source>
</evidence>
<dbReference type="PROSITE" id="PS50021">
    <property type="entry name" value="CH"/>
    <property type="match status" value="2"/>
</dbReference>